<organism evidence="1 2">
    <name type="scientific">Stygiolobus caldivivus</name>
    <dbReference type="NCBI Taxonomy" id="2824673"/>
    <lineage>
        <taxon>Archaea</taxon>
        <taxon>Thermoproteota</taxon>
        <taxon>Thermoprotei</taxon>
        <taxon>Sulfolobales</taxon>
        <taxon>Sulfolobaceae</taxon>
        <taxon>Stygiolobus</taxon>
    </lineage>
</organism>
<dbReference type="InterPro" id="IPR018163">
    <property type="entry name" value="Thr/Ala-tRNA-synth_IIc_edit"/>
</dbReference>
<dbReference type="AlphaFoldDB" id="A0A8D5U4P1"/>
<dbReference type="Proteomes" id="UP000825123">
    <property type="component" value="Chromosome"/>
</dbReference>
<keyword evidence="2" id="KW-1185">Reference proteome</keyword>
<dbReference type="KEGG" id="csty:KN1_06680"/>
<evidence type="ECO:0000313" key="1">
    <source>
        <dbReference type="EMBL" id="BCU69371.1"/>
    </source>
</evidence>
<dbReference type="SUPFAM" id="SSF55186">
    <property type="entry name" value="ThrRS/AlaRS common domain"/>
    <property type="match status" value="1"/>
</dbReference>
<reference evidence="1 2" key="1">
    <citation type="submission" date="2021-04" db="EMBL/GenBank/DDBJ databases">
        <title>Complete genome sequence of Stygiolobus sp. KN-1.</title>
        <authorList>
            <person name="Nakamura K."/>
            <person name="Sakai H."/>
            <person name="Kurosawa N."/>
        </authorList>
    </citation>
    <scope>NUCLEOTIDE SEQUENCE [LARGE SCALE GENOMIC DNA]</scope>
    <source>
        <strain evidence="1 2">KN-1</strain>
    </source>
</reference>
<gene>
    <name evidence="1" type="ORF">KN1_06680</name>
</gene>
<dbReference type="GO" id="GO:0006399">
    <property type="term" value="P:tRNA metabolic process"/>
    <property type="evidence" value="ECO:0007669"/>
    <property type="project" value="UniProtKB-ARBA"/>
</dbReference>
<proteinExistence type="predicted"/>
<protein>
    <submittedName>
        <fullName evidence="1">Alanyl-tRNA editing protein AlaX</fullName>
    </submittedName>
</protein>
<accession>A0A8D5U4P1</accession>
<dbReference type="GO" id="GO:0140101">
    <property type="term" value="F:catalytic activity, acting on a tRNA"/>
    <property type="evidence" value="ECO:0007669"/>
    <property type="project" value="UniProtKB-ARBA"/>
</dbReference>
<dbReference type="GeneID" id="66162426"/>
<sequence length="149" mass="17072">MTEIEIRTHTALHVVKGALRKVLGAKWTASTYVSGNHGRITVVANSKPSEDDMNKVFELSNSKVVENLPIVIEELPREEAEKKYGDEIYDLFPVPQEVKVLKIIIIPEWNINACNKSHTKTTSEIGKIVYDYWRYRNSKKLLEVAFNIE</sequence>
<dbReference type="RefSeq" id="WP_221289406.1">
    <property type="nucleotide sequence ID" value="NZ_AP024597.1"/>
</dbReference>
<name>A0A8D5U4P1_9CREN</name>
<dbReference type="GO" id="GO:0000166">
    <property type="term" value="F:nucleotide binding"/>
    <property type="evidence" value="ECO:0007669"/>
    <property type="project" value="InterPro"/>
</dbReference>
<dbReference type="Gene3D" id="3.30.980.10">
    <property type="entry name" value="Threonyl-trna Synthetase, Chain A, domain 2"/>
    <property type="match status" value="2"/>
</dbReference>
<evidence type="ECO:0000313" key="2">
    <source>
        <dbReference type="Proteomes" id="UP000825123"/>
    </source>
</evidence>
<dbReference type="EMBL" id="AP024597">
    <property type="protein sequence ID" value="BCU69371.1"/>
    <property type="molecule type" value="Genomic_DNA"/>
</dbReference>